<dbReference type="AlphaFoldDB" id="A0AA39IZR0"/>
<accession>A0AA39IZR0</accession>
<protein>
    <submittedName>
        <fullName evidence="1">Uncharacterized protein</fullName>
    </submittedName>
</protein>
<comment type="caution">
    <text evidence="1">The sequence shown here is derived from an EMBL/GenBank/DDBJ whole genome shotgun (WGS) entry which is preliminary data.</text>
</comment>
<organism evidence="1 2">
    <name type="scientific">Armillaria borealis</name>
    <dbReference type="NCBI Taxonomy" id="47425"/>
    <lineage>
        <taxon>Eukaryota</taxon>
        <taxon>Fungi</taxon>
        <taxon>Dikarya</taxon>
        <taxon>Basidiomycota</taxon>
        <taxon>Agaricomycotina</taxon>
        <taxon>Agaricomycetes</taxon>
        <taxon>Agaricomycetidae</taxon>
        <taxon>Agaricales</taxon>
        <taxon>Marasmiineae</taxon>
        <taxon>Physalacriaceae</taxon>
        <taxon>Armillaria</taxon>
    </lineage>
</organism>
<keyword evidence="2" id="KW-1185">Reference proteome</keyword>
<reference evidence="1" key="1">
    <citation type="submission" date="2023-06" db="EMBL/GenBank/DDBJ databases">
        <authorList>
            <consortium name="Lawrence Berkeley National Laboratory"/>
            <person name="Ahrendt S."/>
            <person name="Sahu N."/>
            <person name="Indic B."/>
            <person name="Wong-Bajracharya J."/>
            <person name="Merenyi Z."/>
            <person name="Ke H.-M."/>
            <person name="Monk M."/>
            <person name="Kocsube S."/>
            <person name="Drula E."/>
            <person name="Lipzen A."/>
            <person name="Balint B."/>
            <person name="Henrissat B."/>
            <person name="Andreopoulos B."/>
            <person name="Martin F.M."/>
            <person name="Harder C.B."/>
            <person name="Rigling D."/>
            <person name="Ford K.L."/>
            <person name="Foster G.D."/>
            <person name="Pangilinan J."/>
            <person name="Papanicolaou A."/>
            <person name="Barry K."/>
            <person name="LaButti K."/>
            <person name="Viragh M."/>
            <person name="Koriabine M."/>
            <person name="Yan M."/>
            <person name="Riley R."/>
            <person name="Champramary S."/>
            <person name="Plett K.L."/>
            <person name="Tsai I.J."/>
            <person name="Slot J."/>
            <person name="Sipos G."/>
            <person name="Plett J."/>
            <person name="Nagy L.G."/>
            <person name="Grigoriev I.V."/>
        </authorList>
    </citation>
    <scope>NUCLEOTIDE SEQUENCE</scope>
    <source>
        <strain evidence="1">FPL87.14</strain>
    </source>
</reference>
<evidence type="ECO:0000313" key="2">
    <source>
        <dbReference type="Proteomes" id="UP001175226"/>
    </source>
</evidence>
<gene>
    <name evidence="1" type="ORF">EV421DRAFT_1432931</name>
</gene>
<dbReference type="Proteomes" id="UP001175226">
    <property type="component" value="Unassembled WGS sequence"/>
</dbReference>
<dbReference type="EMBL" id="JAUEPT010000081">
    <property type="protein sequence ID" value="KAK0433433.1"/>
    <property type="molecule type" value="Genomic_DNA"/>
</dbReference>
<name>A0AA39IZR0_9AGAR</name>
<proteinExistence type="predicted"/>
<sequence>MKDPFLVTFIYFTPAITAMLKERKAVRQLSKMSVTRNGITVASFQKLKKPLARNKCGSGVKAMVPALDCSP</sequence>
<evidence type="ECO:0000313" key="1">
    <source>
        <dbReference type="EMBL" id="KAK0433433.1"/>
    </source>
</evidence>